<dbReference type="PANTHER" id="PTHR43792:SF1">
    <property type="entry name" value="N-ACETYLTRANSFERASE DOMAIN-CONTAINING PROTEIN"/>
    <property type="match status" value="1"/>
</dbReference>
<dbReference type="InterPro" id="IPR000182">
    <property type="entry name" value="GNAT_dom"/>
</dbReference>
<name>A0A6V8I601_9PROT</name>
<dbReference type="InterPro" id="IPR016181">
    <property type="entry name" value="Acyl_CoA_acyltransferase"/>
</dbReference>
<dbReference type="RefSeq" id="WP_086655280.1">
    <property type="nucleotide sequence ID" value="NZ_BLJP01000001.1"/>
</dbReference>
<dbReference type="Pfam" id="PF13302">
    <property type="entry name" value="Acetyltransf_3"/>
    <property type="match status" value="1"/>
</dbReference>
<keyword evidence="3" id="KW-1185">Reference proteome</keyword>
<comment type="caution">
    <text evidence="2">The sequence shown here is derived from an EMBL/GenBank/DDBJ whole genome shotgun (WGS) entry which is preliminary data.</text>
</comment>
<evidence type="ECO:0000259" key="1">
    <source>
        <dbReference type="PROSITE" id="PS51186"/>
    </source>
</evidence>
<organism evidence="2 3">
    <name type="scientific">Acetobacter persici</name>
    <dbReference type="NCBI Taxonomy" id="1076596"/>
    <lineage>
        <taxon>Bacteria</taxon>
        <taxon>Pseudomonadati</taxon>
        <taxon>Pseudomonadota</taxon>
        <taxon>Alphaproteobacteria</taxon>
        <taxon>Acetobacterales</taxon>
        <taxon>Acetobacteraceae</taxon>
        <taxon>Acetobacter</taxon>
    </lineage>
</organism>
<dbReference type="PROSITE" id="PS51186">
    <property type="entry name" value="GNAT"/>
    <property type="match status" value="1"/>
</dbReference>
<gene>
    <name evidence="2" type="ORF">DmAi_04960</name>
</gene>
<dbReference type="InterPro" id="IPR051531">
    <property type="entry name" value="N-acetyltransferase"/>
</dbReference>
<dbReference type="Proteomes" id="UP000548726">
    <property type="component" value="Unassembled WGS sequence"/>
</dbReference>
<protein>
    <recommendedName>
        <fullName evidence="1">N-acetyltransferase domain-containing protein</fullName>
    </recommendedName>
</protein>
<dbReference type="OrthoDB" id="9804153at2"/>
<evidence type="ECO:0000313" key="3">
    <source>
        <dbReference type="Proteomes" id="UP000548726"/>
    </source>
</evidence>
<dbReference type="Gene3D" id="3.40.630.30">
    <property type="match status" value="1"/>
</dbReference>
<evidence type="ECO:0000313" key="2">
    <source>
        <dbReference type="EMBL" id="GFE92437.1"/>
    </source>
</evidence>
<sequence>MAQKRHLNNNISLVQLRPEDAEEMFPGLSDAKAYQFIPDIPPDTPETLRERYQMLASGGPPDAHEIWLNWVIRYGSNKVAAGYTQATITGKDALIGYHVFPAFWRKGIGSEAVTQTLENIFDRKDVTTARAFVDTRNTGSISLLEKLGFFRANTLENADFFKGQQSNEYEYILKKEIYLRHRHQKTL</sequence>
<feature type="domain" description="N-acetyltransferase" evidence="1">
    <location>
        <begin position="11"/>
        <end position="176"/>
    </location>
</feature>
<dbReference type="PANTHER" id="PTHR43792">
    <property type="entry name" value="GNAT FAMILY, PUTATIVE (AFU_ORTHOLOGUE AFUA_3G00765)-RELATED-RELATED"/>
    <property type="match status" value="1"/>
</dbReference>
<reference evidence="2 3" key="1">
    <citation type="journal article" date="2020" name="Cell Rep.">
        <title>Local necrotic cells trigger systemic immune activation via gut microbiome dysbiosis in Drosophila.</title>
        <authorList>
            <person name="Kosakamoto H."/>
            <person name="Yamauchi T."/>
            <person name="Akuzawa-Tokita Y."/>
            <person name="Nishimura K."/>
            <person name="Soga T."/>
            <person name="Murakami T."/>
            <person name="Mori H."/>
            <person name="Yamamoto K."/>
            <person name="Miyazaki R."/>
            <person name="Koto A."/>
            <person name="Miura M."/>
            <person name="Obata F."/>
        </authorList>
    </citation>
    <scope>NUCLEOTIDE SEQUENCE [LARGE SCALE GENOMIC DNA]</scope>
    <source>
        <strain evidence="2 3">Ai</strain>
    </source>
</reference>
<dbReference type="SUPFAM" id="SSF55729">
    <property type="entry name" value="Acyl-CoA N-acyltransferases (Nat)"/>
    <property type="match status" value="1"/>
</dbReference>
<proteinExistence type="predicted"/>
<dbReference type="AlphaFoldDB" id="A0A6V8I601"/>
<dbReference type="EMBL" id="BLJP01000001">
    <property type="protein sequence ID" value="GFE92437.1"/>
    <property type="molecule type" value="Genomic_DNA"/>
</dbReference>
<dbReference type="GO" id="GO:0016747">
    <property type="term" value="F:acyltransferase activity, transferring groups other than amino-acyl groups"/>
    <property type="evidence" value="ECO:0007669"/>
    <property type="project" value="InterPro"/>
</dbReference>
<accession>A0A6V8I601</accession>